<feature type="transmembrane region" description="Helical" evidence="2">
    <location>
        <begin position="698"/>
        <end position="719"/>
    </location>
</feature>
<dbReference type="OrthoDB" id="17995at2759"/>
<protein>
    <submittedName>
        <fullName evidence="3">Uncharacterized protein</fullName>
    </submittedName>
</protein>
<keyword evidence="2" id="KW-0812">Transmembrane</keyword>
<dbReference type="AlphaFoldDB" id="A0A9Q0R9I8"/>
<proteinExistence type="predicted"/>
<gene>
    <name evidence="3" type="ORF">M0811_09494</name>
</gene>
<comment type="caution">
    <text evidence="3">The sequence shown here is derived from an EMBL/GenBank/DDBJ whole genome shotgun (WGS) entry which is preliminary data.</text>
</comment>
<evidence type="ECO:0000313" key="3">
    <source>
        <dbReference type="EMBL" id="KAJ5072114.1"/>
    </source>
</evidence>
<evidence type="ECO:0000313" key="4">
    <source>
        <dbReference type="Proteomes" id="UP001149090"/>
    </source>
</evidence>
<organism evidence="3 4">
    <name type="scientific">Anaeramoeba ignava</name>
    <name type="common">Anaerobic marine amoeba</name>
    <dbReference type="NCBI Taxonomy" id="1746090"/>
    <lineage>
        <taxon>Eukaryota</taxon>
        <taxon>Metamonada</taxon>
        <taxon>Anaeramoebidae</taxon>
        <taxon>Anaeramoeba</taxon>
    </lineage>
</organism>
<keyword evidence="4" id="KW-1185">Reference proteome</keyword>
<sequence>MNKEVNEKIRLPEDITGQILKGDAQIKMPNKALFEIINEIEERKNGGITLKKANYEGISNKKAAKFSSQFEIEVLSQNQWSKLELLPTTVALTGHTITNSVGKTAWIASRGSRFIFLANQKGLYKVNMEFSVKYETSQEKSISFRIPQSQTSNVQFSVSGNVDIYAQSSINSDLVRQEKQTLLKTSLISSCSYLKINWSELKVENLRDRENKLDEDKEKEKEKAKFIVNSEQFLFFTIGEGVVITDATFRYQILNGNRGKFEIEIPNDVKIVSVTGANIIKWKKLGKKESRRKKKEELLDLEKDEKEEKNLKGEKFENSEKLTGNYLLRVTLQFPVEGSFYLSVVAESPISTSSGKVCLPAFVSREVNREKGWIGVDGLPNYEINEIEMNSITKIDVKELPTELKQKSPQQIMLFAYKFLVPEYGVEFDVHQHNETDVLVAVIDEMHIKVSYSGSIFIYQCSLNMRNTQKQFLRIKIIDPKFQLWSTCVSGSPVKPSFDNQDKCIMVPLEKQTENSDSFLLDFVYISLTPQMKSRGNFQINFPLMDLPINQLFITLYLPKNYKYSEFSGSIPEVTNFSSISSSILRPTPITTTTSTITARNAPQLFGKKMPQSNIKMNFFMNDEENEDFEIAQEQFFGTTKGASNLGVMPVQISEVVSGLSFFFEKFLIPVTENNEVLKVSYLATSKGFFEKRRVSKFPIVSAIFGIISLVVFYLWFLITGFF</sequence>
<dbReference type="Proteomes" id="UP001149090">
    <property type="component" value="Unassembled WGS sequence"/>
</dbReference>
<keyword evidence="2" id="KW-1133">Transmembrane helix</keyword>
<evidence type="ECO:0000256" key="1">
    <source>
        <dbReference type="SAM" id="Coils"/>
    </source>
</evidence>
<name>A0A9Q0R9I8_ANAIG</name>
<reference evidence="3" key="1">
    <citation type="submission" date="2022-10" db="EMBL/GenBank/DDBJ databases">
        <title>Novel sulphate-reducing endosymbionts in the free-living metamonad Anaeramoeba.</title>
        <authorList>
            <person name="Jerlstrom-Hultqvist J."/>
            <person name="Cepicka I."/>
            <person name="Gallot-Lavallee L."/>
            <person name="Salas-Leiva D."/>
            <person name="Curtis B.A."/>
            <person name="Zahonova K."/>
            <person name="Pipaliya S."/>
            <person name="Dacks J."/>
            <person name="Roger A.J."/>
        </authorList>
    </citation>
    <scope>NUCLEOTIDE SEQUENCE</scope>
    <source>
        <strain evidence="3">BMAN</strain>
    </source>
</reference>
<dbReference type="EMBL" id="JAPDFW010000082">
    <property type="protein sequence ID" value="KAJ5072114.1"/>
    <property type="molecule type" value="Genomic_DNA"/>
</dbReference>
<feature type="coiled-coil region" evidence="1">
    <location>
        <begin position="287"/>
        <end position="314"/>
    </location>
</feature>
<evidence type="ECO:0000256" key="2">
    <source>
        <dbReference type="SAM" id="Phobius"/>
    </source>
</evidence>
<keyword evidence="2" id="KW-0472">Membrane</keyword>
<keyword evidence="1" id="KW-0175">Coiled coil</keyword>
<accession>A0A9Q0R9I8</accession>